<protein>
    <recommendedName>
        <fullName evidence="2">COMM domain-containing protein</fullName>
    </recommendedName>
</protein>
<name>A0A6A5BTJ8_NAEFO</name>
<evidence type="ECO:0000313" key="5">
    <source>
        <dbReference type="Proteomes" id="UP000444721"/>
    </source>
</evidence>
<dbReference type="OMA" id="WREDISK"/>
<organism evidence="3 5">
    <name type="scientific">Naegleria fowleri</name>
    <name type="common">Brain eating amoeba</name>
    <dbReference type="NCBI Taxonomy" id="5763"/>
    <lineage>
        <taxon>Eukaryota</taxon>
        <taxon>Discoba</taxon>
        <taxon>Heterolobosea</taxon>
        <taxon>Tetramitia</taxon>
        <taxon>Eutetramitia</taxon>
        <taxon>Vahlkampfiidae</taxon>
        <taxon>Naegleria</taxon>
    </lineage>
</organism>
<dbReference type="EMBL" id="VFQX01000014">
    <property type="protein sequence ID" value="KAF0981413.1"/>
    <property type="molecule type" value="Genomic_DNA"/>
</dbReference>
<dbReference type="GeneID" id="68119433"/>
<reference evidence="3 5" key="1">
    <citation type="journal article" date="2019" name="Sci. Rep.">
        <title>Nanopore sequencing improves the draft genome of the human pathogenic amoeba Naegleria fowleri.</title>
        <authorList>
            <person name="Liechti N."/>
            <person name="Schurch N."/>
            <person name="Bruggmann R."/>
            <person name="Wittwer M."/>
        </authorList>
    </citation>
    <scope>NUCLEOTIDE SEQUENCE [LARGE SCALE GENOMIC DNA]</scope>
    <source>
        <strain evidence="3 5">ATCC 30894</strain>
    </source>
</reference>
<sequence>MKHFNNTRTFSLSPLLLLLQAPSKVFVEQVFVRVYQTRFDGFNRDFVESVAEQLQQNQQPNYQVAIEQLLSAVLFVIQYCVYHQLNTPEQILSSELFTDNDPAFTSHDKLKQLVAGTVLKFHSVWKEQALNTQIGLPKLVDMKWRVDLSTASNLIQKMAAPSVVIQLNVQNPAVSTGVMPKTEQINFEMDKETLSTMLKGLSKIRDQLASIK</sequence>
<dbReference type="PROSITE" id="PS51269">
    <property type="entry name" value="COMM"/>
    <property type="match status" value="1"/>
</dbReference>
<dbReference type="AlphaFoldDB" id="A0A6A5BTJ8"/>
<evidence type="ECO:0000259" key="2">
    <source>
        <dbReference type="PROSITE" id="PS51269"/>
    </source>
</evidence>
<feature type="domain" description="COMM" evidence="2">
    <location>
        <begin position="138"/>
        <end position="212"/>
    </location>
</feature>
<keyword evidence="5" id="KW-1185">Reference proteome</keyword>
<evidence type="ECO:0000313" key="4">
    <source>
        <dbReference type="EMBL" id="KAF0981561.1"/>
    </source>
</evidence>
<dbReference type="VEuPathDB" id="AmoebaDB:NfTy_038870"/>
<dbReference type="InterPro" id="IPR037360">
    <property type="entry name" value="COMMD9"/>
</dbReference>
<feature type="signal peptide" evidence="1">
    <location>
        <begin position="1"/>
        <end position="27"/>
    </location>
</feature>
<dbReference type="PANTHER" id="PTHR15663">
    <property type="entry name" value="COMM DOMAIN-CONTAINING PROTEIN 9"/>
    <property type="match status" value="1"/>
</dbReference>
<dbReference type="VEuPathDB" id="AmoebaDB:FDP41_012218"/>
<gene>
    <name evidence="4" type="ORF">FDP41_012218</name>
    <name evidence="3" type="ORF">FDP41_012523</name>
</gene>
<accession>A0A6A5BTJ8</accession>
<dbReference type="Proteomes" id="UP000444721">
    <property type="component" value="Unassembled WGS sequence"/>
</dbReference>
<dbReference type="PANTHER" id="PTHR15663:SF4">
    <property type="entry name" value="COMM DOMAIN-CONTAINING PROTEIN 9"/>
    <property type="match status" value="1"/>
</dbReference>
<keyword evidence="1" id="KW-0732">Signal</keyword>
<dbReference type="OrthoDB" id="64318at2759"/>
<dbReference type="RefSeq" id="XP_044566274.1">
    <property type="nucleotide sequence ID" value="XM_044702713.1"/>
</dbReference>
<comment type="caution">
    <text evidence="3">The sequence shown here is derived from an EMBL/GenBank/DDBJ whole genome shotgun (WGS) entry which is preliminary data.</text>
</comment>
<dbReference type="EMBL" id="VFQX01000013">
    <property type="protein sequence ID" value="KAF0981561.1"/>
    <property type="molecule type" value="Genomic_DNA"/>
</dbReference>
<proteinExistence type="predicted"/>
<dbReference type="VEuPathDB" id="AmoebaDB:NF0045790"/>
<evidence type="ECO:0000313" key="3">
    <source>
        <dbReference type="EMBL" id="KAF0981413.1"/>
    </source>
</evidence>
<dbReference type="Pfam" id="PF07258">
    <property type="entry name" value="COMM_domain"/>
    <property type="match status" value="1"/>
</dbReference>
<evidence type="ECO:0000256" key="1">
    <source>
        <dbReference type="SAM" id="SignalP"/>
    </source>
</evidence>
<dbReference type="InterPro" id="IPR017920">
    <property type="entry name" value="COMM"/>
</dbReference>
<feature type="chain" id="PRO_5033526124" description="COMM domain-containing protein" evidence="1">
    <location>
        <begin position="28"/>
        <end position="212"/>
    </location>
</feature>
<dbReference type="VEuPathDB" id="AmoebaDB:FDP41_012523"/>